<sequence>MPLLRVKSIRMGNVSHRVDRNKLKPGDHIYTWRAGFAYAHHGIYVGEMKVIHFANKQENAKSSVDCEFWRHESGSGSCLCTYYCGFHQPKNGLIISCLNCFIRTGSVYLYQYGLNVSAHVSKLRGGTSTTAPSDPPQVVIHRAIYLLNSETGFGKYDLVGNNCEDFALYCKTGLLVNVNSATGASGQVNAVINPQWKPVYNYIPTGLALNVVGRHYWKRYKTDIGVRHNVVKVAVEDVAYPMRVNLPCRTDYKKKHKRFLASPGFEPETFSVVK</sequence>
<organism evidence="2 3">
    <name type="scientific">Helianthus annuus</name>
    <name type="common">Common sunflower</name>
    <dbReference type="NCBI Taxonomy" id="4232"/>
    <lineage>
        <taxon>Eukaryota</taxon>
        <taxon>Viridiplantae</taxon>
        <taxon>Streptophyta</taxon>
        <taxon>Embryophyta</taxon>
        <taxon>Tracheophyta</taxon>
        <taxon>Spermatophyta</taxon>
        <taxon>Magnoliopsida</taxon>
        <taxon>eudicotyledons</taxon>
        <taxon>Gunneridae</taxon>
        <taxon>Pentapetalae</taxon>
        <taxon>asterids</taxon>
        <taxon>campanulids</taxon>
        <taxon>Asterales</taxon>
        <taxon>Asteraceae</taxon>
        <taxon>Asteroideae</taxon>
        <taxon>Heliantheae alliance</taxon>
        <taxon>Heliantheae</taxon>
        <taxon>Helianthus</taxon>
    </lineage>
</organism>
<dbReference type="PANTHER" id="PTHR46137:SF2">
    <property type="entry name" value="OS09G0526800 PROTEIN"/>
    <property type="match status" value="1"/>
</dbReference>
<keyword evidence="3" id="KW-1185">Reference proteome</keyword>
<dbReference type="PANTHER" id="PTHR46137">
    <property type="entry name" value="OS05G0310600 PROTEIN"/>
    <property type="match status" value="1"/>
</dbReference>
<dbReference type="AlphaFoldDB" id="A0A251V9X0"/>
<accession>A0A251V9X0</accession>
<evidence type="ECO:0000313" key="3">
    <source>
        <dbReference type="Proteomes" id="UP000215914"/>
    </source>
</evidence>
<dbReference type="PROSITE" id="PS51934">
    <property type="entry name" value="LRAT"/>
    <property type="match status" value="1"/>
</dbReference>
<dbReference type="InterPro" id="IPR007053">
    <property type="entry name" value="LRAT_dom"/>
</dbReference>
<protein>
    <submittedName>
        <fullName evidence="2">Putative endopeptidase, NLPC/P60 domain, LRAT-like domain protein</fullName>
    </submittedName>
</protein>
<proteinExistence type="predicted"/>
<gene>
    <name evidence="2" type="ORF">HannXRQ_Chr03g0086341</name>
</gene>
<dbReference type="Gene3D" id="3.90.1720.10">
    <property type="entry name" value="endopeptidase domain like (from Nostoc punctiforme)"/>
    <property type="match status" value="1"/>
</dbReference>
<name>A0A251V9X0_HELAN</name>
<feature type="domain" description="LRAT" evidence="1">
    <location>
        <begin position="30"/>
        <end position="179"/>
    </location>
</feature>
<evidence type="ECO:0000313" key="2">
    <source>
        <dbReference type="EMBL" id="OTG32410.1"/>
    </source>
</evidence>
<dbReference type="Proteomes" id="UP000215914">
    <property type="component" value="Chromosome 3"/>
</dbReference>
<reference evidence="3" key="1">
    <citation type="journal article" date="2017" name="Nature">
        <title>The sunflower genome provides insights into oil metabolism, flowering and Asterid evolution.</title>
        <authorList>
            <person name="Badouin H."/>
            <person name="Gouzy J."/>
            <person name="Grassa C.J."/>
            <person name="Murat F."/>
            <person name="Staton S.E."/>
            <person name="Cottret L."/>
            <person name="Lelandais-Briere C."/>
            <person name="Owens G.L."/>
            <person name="Carrere S."/>
            <person name="Mayjonade B."/>
            <person name="Legrand L."/>
            <person name="Gill N."/>
            <person name="Kane N.C."/>
            <person name="Bowers J.E."/>
            <person name="Hubner S."/>
            <person name="Bellec A."/>
            <person name="Berard A."/>
            <person name="Berges H."/>
            <person name="Blanchet N."/>
            <person name="Boniface M.C."/>
            <person name="Brunel D."/>
            <person name="Catrice O."/>
            <person name="Chaidir N."/>
            <person name="Claudel C."/>
            <person name="Donnadieu C."/>
            <person name="Faraut T."/>
            <person name="Fievet G."/>
            <person name="Helmstetter N."/>
            <person name="King M."/>
            <person name="Knapp S.J."/>
            <person name="Lai Z."/>
            <person name="Le Paslier M.C."/>
            <person name="Lippi Y."/>
            <person name="Lorenzon L."/>
            <person name="Mandel J.R."/>
            <person name="Marage G."/>
            <person name="Marchand G."/>
            <person name="Marquand E."/>
            <person name="Bret-Mestries E."/>
            <person name="Morien E."/>
            <person name="Nambeesan S."/>
            <person name="Nguyen T."/>
            <person name="Pegot-Espagnet P."/>
            <person name="Pouilly N."/>
            <person name="Raftis F."/>
            <person name="Sallet E."/>
            <person name="Schiex T."/>
            <person name="Thomas J."/>
            <person name="Vandecasteele C."/>
            <person name="Vares D."/>
            <person name="Vear F."/>
            <person name="Vautrin S."/>
            <person name="Crespi M."/>
            <person name="Mangin B."/>
            <person name="Burke J.M."/>
            <person name="Salse J."/>
            <person name="Munos S."/>
            <person name="Vincourt P."/>
            <person name="Rieseberg L.H."/>
            <person name="Langlade N.B."/>
        </authorList>
    </citation>
    <scope>NUCLEOTIDE SEQUENCE [LARGE SCALE GENOMIC DNA]</scope>
    <source>
        <strain evidence="3">cv. SF193</strain>
    </source>
</reference>
<dbReference type="STRING" id="4232.A0A251V9X0"/>
<dbReference type="EMBL" id="CM007892">
    <property type="protein sequence ID" value="OTG32410.1"/>
    <property type="molecule type" value="Genomic_DNA"/>
</dbReference>
<dbReference type="InParanoid" id="A0A251V9X0"/>
<dbReference type="Pfam" id="PF04970">
    <property type="entry name" value="LRAT"/>
    <property type="match status" value="1"/>
</dbReference>
<evidence type="ECO:0000259" key="1">
    <source>
        <dbReference type="PROSITE" id="PS51934"/>
    </source>
</evidence>